<protein>
    <submittedName>
        <fullName evidence="1">Uncharacterized protein</fullName>
    </submittedName>
</protein>
<sequence length="135" mass="15668">MMQSSKLKIRKKSLTAHSNCMDYMSRVSNDFKDKNSFRTTQEVILELPLTVILSNGHTFPSVSKYRSCDFRQELENIQPNKNNIKIINKPSVSARIFNIILQQIHLRGIVNFENTGTRLIYYLMLITDGFELPIN</sequence>
<reference evidence="1 2" key="1">
    <citation type="submission" date="2018-08" db="EMBL/GenBank/DDBJ databases">
        <title>Genome and evolution of the arbuscular mycorrhizal fungus Diversispora epigaea (formerly Glomus versiforme) and its bacterial endosymbionts.</title>
        <authorList>
            <person name="Sun X."/>
            <person name="Fei Z."/>
            <person name="Harrison M."/>
        </authorList>
    </citation>
    <scope>NUCLEOTIDE SEQUENCE [LARGE SCALE GENOMIC DNA]</scope>
    <source>
        <strain evidence="1 2">IT104</strain>
    </source>
</reference>
<dbReference type="Proteomes" id="UP000266861">
    <property type="component" value="Unassembled WGS sequence"/>
</dbReference>
<evidence type="ECO:0000313" key="2">
    <source>
        <dbReference type="Proteomes" id="UP000266861"/>
    </source>
</evidence>
<proteinExistence type="predicted"/>
<evidence type="ECO:0000313" key="1">
    <source>
        <dbReference type="EMBL" id="RHZ85188.1"/>
    </source>
</evidence>
<organism evidence="1 2">
    <name type="scientific">Diversispora epigaea</name>
    <dbReference type="NCBI Taxonomy" id="1348612"/>
    <lineage>
        <taxon>Eukaryota</taxon>
        <taxon>Fungi</taxon>
        <taxon>Fungi incertae sedis</taxon>
        <taxon>Mucoromycota</taxon>
        <taxon>Glomeromycotina</taxon>
        <taxon>Glomeromycetes</taxon>
        <taxon>Diversisporales</taxon>
        <taxon>Diversisporaceae</taxon>
        <taxon>Diversispora</taxon>
    </lineage>
</organism>
<gene>
    <name evidence="1" type="ORF">Glove_71g18</name>
</gene>
<name>A0A397JEE7_9GLOM</name>
<comment type="caution">
    <text evidence="1">The sequence shown here is derived from an EMBL/GenBank/DDBJ whole genome shotgun (WGS) entry which is preliminary data.</text>
</comment>
<dbReference type="EMBL" id="PQFF01000068">
    <property type="protein sequence ID" value="RHZ85188.1"/>
    <property type="molecule type" value="Genomic_DNA"/>
</dbReference>
<accession>A0A397JEE7</accession>
<dbReference type="AlphaFoldDB" id="A0A397JEE7"/>
<keyword evidence="2" id="KW-1185">Reference proteome</keyword>